<dbReference type="PANTHER" id="PTHR43252:SF7">
    <property type="entry name" value="TRANSCRIPTIONAL REGULATOR YQJI"/>
    <property type="match status" value="1"/>
</dbReference>
<evidence type="ECO:0000313" key="2">
    <source>
        <dbReference type="EMBL" id="KRL47403.1"/>
    </source>
</evidence>
<keyword evidence="3" id="KW-1185">Reference proteome</keyword>
<dbReference type="PATRIC" id="fig|1423769.4.peg.286"/>
<protein>
    <submittedName>
        <fullName evidence="2">Transcriptional regulator</fullName>
    </submittedName>
</protein>
<dbReference type="InterPro" id="IPR036390">
    <property type="entry name" value="WH_DNA-bd_sf"/>
</dbReference>
<feature type="domain" description="Transcription regulator PadR N-terminal" evidence="1">
    <location>
        <begin position="6"/>
        <end position="78"/>
    </location>
</feature>
<proteinExistence type="predicted"/>
<dbReference type="RefSeq" id="WP_056962933.1">
    <property type="nucleotide sequence ID" value="NZ_AZEU01000098.1"/>
</dbReference>
<dbReference type="PANTHER" id="PTHR43252">
    <property type="entry name" value="TRANSCRIPTIONAL REGULATOR YQJI"/>
    <property type="match status" value="1"/>
</dbReference>
<dbReference type="InterPro" id="IPR036388">
    <property type="entry name" value="WH-like_DNA-bd_sf"/>
</dbReference>
<evidence type="ECO:0000313" key="3">
    <source>
        <dbReference type="Proteomes" id="UP000051790"/>
    </source>
</evidence>
<dbReference type="SUPFAM" id="SSF46785">
    <property type="entry name" value="Winged helix' DNA-binding domain"/>
    <property type="match status" value="1"/>
</dbReference>
<dbReference type="AlphaFoldDB" id="A0A0R1R216"/>
<sequence>MYELLILSALMVHDRTGYKLSKILEGNLEPRRQISNGVMYPMLHKLEKAGYITLETKQINGRAQKLAKITDAGLARFEDLMHTPIAMDAKRESNFHFKFRGLGRETVGFQRDVLHAYREATDSDIAVYHKVIAHLQSILTNPDRQIDVGWSLRGLQLALNVAQTRLDWVNDQLHDLDGLADDAHFTTVPEIMKEYEAKDFE</sequence>
<gene>
    <name evidence="2" type="ORF">FD01_GL000264</name>
</gene>
<dbReference type="Pfam" id="PF03551">
    <property type="entry name" value="PadR"/>
    <property type="match status" value="1"/>
</dbReference>
<dbReference type="EMBL" id="AZEU01000098">
    <property type="protein sequence ID" value="KRL47403.1"/>
    <property type="molecule type" value="Genomic_DNA"/>
</dbReference>
<name>A0A0R1R216_9LACO</name>
<evidence type="ECO:0000259" key="1">
    <source>
        <dbReference type="Pfam" id="PF03551"/>
    </source>
</evidence>
<reference evidence="2 3" key="1">
    <citation type="journal article" date="2015" name="Genome Announc.">
        <title>Expanding the biotechnology potential of lactobacilli through comparative genomics of 213 strains and associated genera.</title>
        <authorList>
            <person name="Sun Z."/>
            <person name="Harris H.M."/>
            <person name="McCann A."/>
            <person name="Guo C."/>
            <person name="Argimon S."/>
            <person name="Zhang W."/>
            <person name="Yang X."/>
            <person name="Jeffery I.B."/>
            <person name="Cooney J.C."/>
            <person name="Kagawa T.F."/>
            <person name="Liu W."/>
            <person name="Song Y."/>
            <person name="Salvetti E."/>
            <person name="Wrobel A."/>
            <person name="Rasinkangas P."/>
            <person name="Parkhill J."/>
            <person name="Rea M.C."/>
            <person name="O'Sullivan O."/>
            <person name="Ritari J."/>
            <person name="Douillard F.P."/>
            <person name="Paul Ross R."/>
            <person name="Yang R."/>
            <person name="Briner A.E."/>
            <person name="Felis G.E."/>
            <person name="de Vos W.M."/>
            <person name="Barrangou R."/>
            <person name="Klaenhammer T.R."/>
            <person name="Caufield P.W."/>
            <person name="Cui Y."/>
            <person name="Zhang H."/>
            <person name="O'Toole P.W."/>
        </authorList>
    </citation>
    <scope>NUCLEOTIDE SEQUENCE [LARGE SCALE GENOMIC DNA]</scope>
    <source>
        <strain evidence="2 3">DSM 13343</strain>
    </source>
</reference>
<dbReference type="Proteomes" id="UP000051790">
    <property type="component" value="Unassembled WGS sequence"/>
</dbReference>
<dbReference type="InterPro" id="IPR005149">
    <property type="entry name" value="Tscrpt_reg_PadR_N"/>
</dbReference>
<dbReference type="Gene3D" id="1.10.10.10">
    <property type="entry name" value="Winged helix-like DNA-binding domain superfamily/Winged helix DNA-binding domain"/>
    <property type="match status" value="1"/>
</dbReference>
<accession>A0A0R1R216</accession>
<dbReference type="OrthoDB" id="2374094at2"/>
<organism evidence="2 3">
    <name type="scientific">Lacticaseibacillus manihotivorans DSM 13343 = JCM 12514</name>
    <dbReference type="NCBI Taxonomy" id="1423769"/>
    <lineage>
        <taxon>Bacteria</taxon>
        <taxon>Bacillati</taxon>
        <taxon>Bacillota</taxon>
        <taxon>Bacilli</taxon>
        <taxon>Lactobacillales</taxon>
        <taxon>Lactobacillaceae</taxon>
        <taxon>Lacticaseibacillus</taxon>
    </lineage>
</organism>
<comment type="caution">
    <text evidence="2">The sequence shown here is derived from an EMBL/GenBank/DDBJ whole genome shotgun (WGS) entry which is preliminary data.</text>
</comment>